<comment type="similarity">
    <text evidence="2">Belongs to the deoxyhypusine synthase family.</text>
</comment>
<dbReference type="PANTHER" id="PTHR11703:SF0">
    <property type="entry name" value="DEOXYHYPUSINE SYNTHASE"/>
    <property type="match status" value="1"/>
</dbReference>
<dbReference type="InterPro" id="IPR036982">
    <property type="entry name" value="Deoxyhypusine_synthase_sf"/>
</dbReference>
<comment type="caution">
    <text evidence="5">The sequence shown here is derived from an EMBL/GenBank/DDBJ whole genome shotgun (WGS) entry which is preliminary data.</text>
</comment>
<evidence type="ECO:0000256" key="1">
    <source>
        <dbReference type="ARBA" id="ARBA00001911"/>
    </source>
</evidence>
<dbReference type="FunFam" id="3.40.910.10:FF:000002">
    <property type="entry name" value="Deoxyhypusine synthase"/>
    <property type="match status" value="1"/>
</dbReference>
<dbReference type="SUPFAM" id="SSF52467">
    <property type="entry name" value="DHS-like NAD/FAD-binding domain"/>
    <property type="match status" value="1"/>
</dbReference>
<dbReference type="EMBL" id="BSYO01000026">
    <property type="protein sequence ID" value="GMH23788.1"/>
    <property type="molecule type" value="Genomic_DNA"/>
</dbReference>
<evidence type="ECO:0000313" key="6">
    <source>
        <dbReference type="Proteomes" id="UP001279734"/>
    </source>
</evidence>
<keyword evidence="6" id="KW-1185">Reference proteome</keyword>
<keyword evidence="4" id="KW-0520">NAD</keyword>
<gene>
    <name evidence="5" type="ORF">Nepgr_025631</name>
</gene>
<name>A0AAD3XZV7_NEPGR</name>
<sequence length="378" mass="41741">MRRVSSLCKSLSLSHQSSPSFSVTYSVSFRDVRLANLKIIKSTGSVNYPQLLKSFLSTGFQASNLGEAIEVVNQMLDWRLADEVPTEQCSEQERDPLYRESVRCKVFLGFTSNLISSGVRDIVRFLIEHHMVDVVVTTAGGIEEDLIKCLAPTYKGDFSLPGAQLRSKGLNRIGNLLVPNNNYCKFEDWIIPIFDKMLEEQSLENIKWSPSKLIARLGKEINDDSSYLYWAYKNNIPIFCPGLTDGSLGDMLYFHSFRSPPGLVVDIVQDITAMNGEAVHASPRKTGMIILGGGLPKHHICNANMMRNGADYAVFINTAQEFDGSDSGARPDEAVSWGKIRGSAKTVKVHCDATIAFPLLVAETFAAMGDKSVKANAK</sequence>
<evidence type="ECO:0008006" key="7">
    <source>
        <dbReference type="Google" id="ProtNLM"/>
    </source>
</evidence>
<dbReference type="GO" id="GO:0034038">
    <property type="term" value="F:deoxyhypusine synthase activity"/>
    <property type="evidence" value="ECO:0007669"/>
    <property type="project" value="TreeGrafter"/>
</dbReference>
<evidence type="ECO:0000256" key="2">
    <source>
        <dbReference type="ARBA" id="ARBA00009892"/>
    </source>
</evidence>
<dbReference type="PANTHER" id="PTHR11703">
    <property type="entry name" value="DEOXYHYPUSINE SYNTHASE"/>
    <property type="match status" value="1"/>
</dbReference>
<reference evidence="5" key="1">
    <citation type="submission" date="2023-05" db="EMBL/GenBank/DDBJ databases">
        <title>Nepenthes gracilis genome sequencing.</title>
        <authorList>
            <person name="Fukushima K."/>
        </authorList>
    </citation>
    <scope>NUCLEOTIDE SEQUENCE</scope>
    <source>
        <strain evidence="5">SING2019-196</strain>
    </source>
</reference>
<organism evidence="5 6">
    <name type="scientific">Nepenthes gracilis</name>
    <name type="common">Slender pitcher plant</name>
    <dbReference type="NCBI Taxonomy" id="150966"/>
    <lineage>
        <taxon>Eukaryota</taxon>
        <taxon>Viridiplantae</taxon>
        <taxon>Streptophyta</taxon>
        <taxon>Embryophyta</taxon>
        <taxon>Tracheophyta</taxon>
        <taxon>Spermatophyta</taxon>
        <taxon>Magnoliopsida</taxon>
        <taxon>eudicotyledons</taxon>
        <taxon>Gunneridae</taxon>
        <taxon>Pentapetalae</taxon>
        <taxon>Caryophyllales</taxon>
        <taxon>Nepenthaceae</taxon>
        <taxon>Nepenthes</taxon>
    </lineage>
</organism>
<dbReference type="InterPro" id="IPR002773">
    <property type="entry name" value="Deoxyhypusine_synthase"/>
</dbReference>
<comment type="cofactor">
    <cofactor evidence="1">
        <name>NAD(+)</name>
        <dbReference type="ChEBI" id="CHEBI:57540"/>
    </cofactor>
</comment>
<accession>A0AAD3XZV7</accession>
<dbReference type="Gene3D" id="3.40.910.10">
    <property type="entry name" value="Deoxyhypusine synthase"/>
    <property type="match status" value="1"/>
</dbReference>
<dbReference type="GO" id="GO:0005737">
    <property type="term" value="C:cytoplasm"/>
    <property type="evidence" value="ECO:0007669"/>
    <property type="project" value="TreeGrafter"/>
</dbReference>
<dbReference type="Pfam" id="PF01916">
    <property type="entry name" value="DS"/>
    <property type="match status" value="1"/>
</dbReference>
<dbReference type="AlphaFoldDB" id="A0AAD3XZV7"/>
<dbReference type="InterPro" id="IPR029035">
    <property type="entry name" value="DHS-like_NAD/FAD-binding_dom"/>
</dbReference>
<evidence type="ECO:0000256" key="4">
    <source>
        <dbReference type="ARBA" id="ARBA00023027"/>
    </source>
</evidence>
<evidence type="ECO:0000313" key="5">
    <source>
        <dbReference type="EMBL" id="GMH23788.1"/>
    </source>
</evidence>
<dbReference type="Proteomes" id="UP001279734">
    <property type="component" value="Unassembled WGS sequence"/>
</dbReference>
<dbReference type="NCBIfam" id="TIGR00321">
    <property type="entry name" value="dhys"/>
    <property type="match status" value="1"/>
</dbReference>
<keyword evidence="3" id="KW-0808">Transferase</keyword>
<protein>
    <recommendedName>
        <fullName evidence="7">Deoxyhypusine synthase</fullName>
    </recommendedName>
</protein>
<proteinExistence type="inferred from homology"/>
<evidence type="ECO:0000256" key="3">
    <source>
        <dbReference type="ARBA" id="ARBA00022679"/>
    </source>
</evidence>